<name>A0A0E9WLS9_ANGAN</name>
<accession>A0A0E9WLS9</accession>
<sequence>MMKNRFSTNNNLLLSNVKKCKVILCTLNQSVLEALHLFI</sequence>
<proteinExistence type="predicted"/>
<dbReference type="AlphaFoldDB" id="A0A0E9WLS9"/>
<reference evidence="1" key="1">
    <citation type="submission" date="2014-11" db="EMBL/GenBank/DDBJ databases">
        <authorList>
            <person name="Amaro Gonzalez C."/>
        </authorList>
    </citation>
    <scope>NUCLEOTIDE SEQUENCE</scope>
</reference>
<evidence type="ECO:0000313" key="1">
    <source>
        <dbReference type="EMBL" id="JAH91349.1"/>
    </source>
</evidence>
<dbReference type="EMBL" id="GBXM01017228">
    <property type="protein sequence ID" value="JAH91349.1"/>
    <property type="molecule type" value="Transcribed_RNA"/>
</dbReference>
<protein>
    <submittedName>
        <fullName evidence="1">Uncharacterized protein</fullName>
    </submittedName>
</protein>
<organism evidence="1">
    <name type="scientific">Anguilla anguilla</name>
    <name type="common">European freshwater eel</name>
    <name type="synonym">Muraena anguilla</name>
    <dbReference type="NCBI Taxonomy" id="7936"/>
    <lineage>
        <taxon>Eukaryota</taxon>
        <taxon>Metazoa</taxon>
        <taxon>Chordata</taxon>
        <taxon>Craniata</taxon>
        <taxon>Vertebrata</taxon>
        <taxon>Euteleostomi</taxon>
        <taxon>Actinopterygii</taxon>
        <taxon>Neopterygii</taxon>
        <taxon>Teleostei</taxon>
        <taxon>Anguilliformes</taxon>
        <taxon>Anguillidae</taxon>
        <taxon>Anguilla</taxon>
    </lineage>
</organism>
<reference evidence="1" key="2">
    <citation type="journal article" date="2015" name="Fish Shellfish Immunol.">
        <title>Early steps in the European eel (Anguilla anguilla)-Vibrio vulnificus interaction in the gills: Role of the RtxA13 toxin.</title>
        <authorList>
            <person name="Callol A."/>
            <person name="Pajuelo D."/>
            <person name="Ebbesson L."/>
            <person name="Teles M."/>
            <person name="MacKenzie S."/>
            <person name="Amaro C."/>
        </authorList>
    </citation>
    <scope>NUCLEOTIDE SEQUENCE</scope>
</reference>